<dbReference type="EMBL" id="BGPR01000554">
    <property type="protein sequence ID" value="GBM26125.1"/>
    <property type="molecule type" value="Genomic_DNA"/>
</dbReference>
<evidence type="ECO:0000256" key="1">
    <source>
        <dbReference type="SAM" id="MobiDB-lite"/>
    </source>
</evidence>
<sequence>MTLETYNRVEKAKFHLRFQENSSNFTSAAKWSKLNKLSRSRQNQKGVSKRDTTCTGLGFLELDLFVILYCILSTSSLCSCLIFHSNKNNSSNAEDLKPEPLQNLTPDKDQGQEISRDDHGYFALLRL</sequence>
<reference evidence="2 3" key="1">
    <citation type="journal article" date="2019" name="Sci. Rep.">
        <title>Orb-weaving spider Araneus ventricosus genome elucidates the spidroin gene catalogue.</title>
        <authorList>
            <person name="Kono N."/>
            <person name="Nakamura H."/>
            <person name="Ohtoshi R."/>
            <person name="Moran D.A.P."/>
            <person name="Shinohara A."/>
            <person name="Yoshida Y."/>
            <person name="Fujiwara M."/>
            <person name="Mori M."/>
            <person name="Tomita M."/>
            <person name="Arakawa K."/>
        </authorList>
    </citation>
    <scope>NUCLEOTIDE SEQUENCE [LARGE SCALE GENOMIC DNA]</scope>
</reference>
<protein>
    <submittedName>
        <fullName evidence="2">Uncharacterized protein</fullName>
    </submittedName>
</protein>
<proteinExistence type="predicted"/>
<dbReference type="AlphaFoldDB" id="A0A4Y2EE42"/>
<dbReference type="Proteomes" id="UP000499080">
    <property type="component" value="Unassembled WGS sequence"/>
</dbReference>
<evidence type="ECO:0000313" key="3">
    <source>
        <dbReference type="Proteomes" id="UP000499080"/>
    </source>
</evidence>
<feature type="region of interest" description="Disordered" evidence="1">
    <location>
        <begin position="89"/>
        <end position="114"/>
    </location>
</feature>
<accession>A0A4Y2EE42</accession>
<evidence type="ECO:0000313" key="2">
    <source>
        <dbReference type="EMBL" id="GBM26125.1"/>
    </source>
</evidence>
<gene>
    <name evidence="2" type="ORF">AVEN_87278_1</name>
</gene>
<organism evidence="2 3">
    <name type="scientific">Araneus ventricosus</name>
    <name type="common">Orbweaver spider</name>
    <name type="synonym">Epeira ventricosa</name>
    <dbReference type="NCBI Taxonomy" id="182803"/>
    <lineage>
        <taxon>Eukaryota</taxon>
        <taxon>Metazoa</taxon>
        <taxon>Ecdysozoa</taxon>
        <taxon>Arthropoda</taxon>
        <taxon>Chelicerata</taxon>
        <taxon>Arachnida</taxon>
        <taxon>Araneae</taxon>
        <taxon>Araneomorphae</taxon>
        <taxon>Entelegynae</taxon>
        <taxon>Araneoidea</taxon>
        <taxon>Araneidae</taxon>
        <taxon>Araneus</taxon>
    </lineage>
</organism>
<comment type="caution">
    <text evidence="2">The sequence shown here is derived from an EMBL/GenBank/DDBJ whole genome shotgun (WGS) entry which is preliminary data.</text>
</comment>
<keyword evidence="3" id="KW-1185">Reference proteome</keyword>
<name>A0A4Y2EE42_ARAVE</name>